<dbReference type="SUPFAM" id="SSF103473">
    <property type="entry name" value="MFS general substrate transporter"/>
    <property type="match status" value="1"/>
</dbReference>
<dbReference type="Proteomes" id="UP000321154">
    <property type="component" value="Unassembled WGS sequence"/>
</dbReference>
<accession>A0ABQ0UP14</accession>
<evidence type="ECO:0000256" key="7">
    <source>
        <dbReference type="SAM" id="Phobius"/>
    </source>
</evidence>
<organism evidence="9 10">
    <name type="scientific">Frigoribacterium faeni</name>
    <dbReference type="NCBI Taxonomy" id="145483"/>
    <lineage>
        <taxon>Bacteria</taxon>
        <taxon>Bacillati</taxon>
        <taxon>Actinomycetota</taxon>
        <taxon>Actinomycetes</taxon>
        <taxon>Micrococcales</taxon>
        <taxon>Microbacteriaceae</taxon>
        <taxon>Frigoribacterium</taxon>
    </lineage>
</organism>
<dbReference type="PANTHER" id="PTHR23513">
    <property type="entry name" value="INTEGRAL MEMBRANE EFFLUX PROTEIN-RELATED"/>
    <property type="match status" value="1"/>
</dbReference>
<keyword evidence="2" id="KW-0813">Transport</keyword>
<comment type="caution">
    <text evidence="9">The sequence shown here is derived from an EMBL/GenBank/DDBJ whole genome shotgun (WGS) entry which is preliminary data.</text>
</comment>
<evidence type="ECO:0000313" key="9">
    <source>
        <dbReference type="EMBL" id="GEK83231.1"/>
    </source>
</evidence>
<dbReference type="PANTHER" id="PTHR23513:SF11">
    <property type="entry name" value="STAPHYLOFERRIN A TRANSPORTER"/>
    <property type="match status" value="1"/>
</dbReference>
<reference evidence="9 10" key="1">
    <citation type="submission" date="2019-07" db="EMBL/GenBank/DDBJ databases">
        <title>Whole genome shotgun sequence of Frigoribacterium faeni NBRC 103066.</title>
        <authorList>
            <person name="Hosoyama A."/>
            <person name="Uohara A."/>
            <person name="Ohji S."/>
            <person name="Ichikawa N."/>
        </authorList>
    </citation>
    <scope>NUCLEOTIDE SEQUENCE [LARGE SCALE GENOMIC DNA]</scope>
    <source>
        <strain evidence="9 10">NBRC 103066</strain>
    </source>
</reference>
<evidence type="ECO:0000256" key="1">
    <source>
        <dbReference type="ARBA" id="ARBA00004651"/>
    </source>
</evidence>
<dbReference type="Gene3D" id="1.20.1250.20">
    <property type="entry name" value="MFS general substrate transporter like domains"/>
    <property type="match status" value="2"/>
</dbReference>
<dbReference type="InterPro" id="IPR010290">
    <property type="entry name" value="TM_effector"/>
</dbReference>
<feature type="transmembrane region" description="Helical" evidence="7">
    <location>
        <begin position="374"/>
        <end position="396"/>
    </location>
</feature>
<dbReference type="Pfam" id="PF05977">
    <property type="entry name" value="MFS_3"/>
    <property type="match status" value="1"/>
</dbReference>
<evidence type="ECO:0000256" key="3">
    <source>
        <dbReference type="ARBA" id="ARBA00022475"/>
    </source>
</evidence>
<feature type="transmembrane region" description="Helical" evidence="7">
    <location>
        <begin position="106"/>
        <end position="126"/>
    </location>
</feature>
<dbReference type="RefSeq" id="WP_146854680.1">
    <property type="nucleotide sequence ID" value="NZ_BAAAHR010000007.1"/>
</dbReference>
<evidence type="ECO:0000259" key="8">
    <source>
        <dbReference type="PROSITE" id="PS50850"/>
    </source>
</evidence>
<evidence type="ECO:0000256" key="4">
    <source>
        <dbReference type="ARBA" id="ARBA00022692"/>
    </source>
</evidence>
<feature type="transmembrane region" description="Helical" evidence="7">
    <location>
        <begin position="256"/>
        <end position="278"/>
    </location>
</feature>
<keyword evidence="5 7" id="KW-1133">Transmembrane helix</keyword>
<keyword evidence="3" id="KW-1003">Cell membrane</keyword>
<protein>
    <submittedName>
        <fullName evidence="9">MFS transporter</fullName>
    </submittedName>
</protein>
<feature type="transmembrane region" description="Helical" evidence="7">
    <location>
        <begin position="49"/>
        <end position="72"/>
    </location>
</feature>
<feature type="transmembrane region" description="Helical" evidence="7">
    <location>
        <begin position="156"/>
        <end position="176"/>
    </location>
</feature>
<feature type="transmembrane region" description="Helical" evidence="7">
    <location>
        <begin position="79"/>
        <end position="100"/>
    </location>
</feature>
<evidence type="ECO:0000256" key="5">
    <source>
        <dbReference type="ARBA" id="ARBA00022989"/>
    </source>
</evidence>
<dbReference type="InterPro" id="IPR020846">
    <property type="entry name" value="MFS_dom"/>
</dbReference>
<dbReference type="InterPro" id="IPR036259">
    <property type="entry name" value="MFS_trans_sf"/>
</dbReference>
<feature type="domain" description="Major facilitator superfamily (MFS) profile" evidence="8">
    <location>
        <begin position="1"/>
        <end position="401"/>
    </location>
</feature>
<name>A0ABQ0UP14_9MICO</name>
<sequence>MSAMFRSLSLFNYRLWFAGALVSNIGTWMQRTAQDWLVLTDLTDNDATALGITMALQFAPPILMVPITGLIADRFDRRRLLMVTQLSMGLLGLALGLLVLTDSVQLWMVYVFALLLGVAAAIDAPVRQSFVSELVPPGHLTNAVSLNSASFNGARLIGPAVAGVLIATIGTGWVFLINAGSFAAVLLSLRFIRVAQLQLKPAVSRAKGQIREGFRYVRERPDLVVVFVMVFVIGTFGLNFAIFTSTMASVEFGTDASGFGLLSSCIAVGSLVGALLSARREQPRWRVLVAAAFAFGVTCLVSALMPSYWSFAAVLVTVGLSSITLMTTANATVQLTTAPRMRGRVMALYMAVFTGGTPLGAPVVGWVANVAGPRWAIGVAAASGFVAAGVAVVWLVRGRHLRVHRVLPDEPAAATGALPVVGAGRFHFTLQHDGDAAGRAAARARAAEEAEAAAATTVIQERGT</sequence>
<feature type="transmembrane region" description="Helical" evidence="7">
    <location>
        <begin position="311"/>
        <end position="333"/>
    </location>
</feature>
<comment type="subcellular location">
    <subcellularLocation>
        <location evidence="1">Cell membrane</location>
        <topology evidence="1">Multi-pass membrane protein</topology>
    </subcellularLocation>
</comment>
<feature type="transmembrane region" description="Helical" evidence="7">
    <location>
        <begin position="285"/>
        <end position="305"/>
    </location>
</feature>
<evidence type="ECO:0000256" key="6">
    <source>
        <dbReference type="ARBA" id="ARBA00023136"/>
    </source>
</evidence>
<keyword evidence="6 7" id="KW-0472">Membrane</keyword>
<proteinExistence type="predicted"/>
<gene>
    <name evidence="9" type="ORF">FFA01_15400</name>
</gene>
<keyword evidence="4 7" id="KW-0812">Transmembrane</keyword>
<evidence type="ECO:0000256" key="2">
    <source>
        <dbReference type="ARBA" id="ARBA00022448"/>
    </source>
</evidence>
<feature type="transmembrane region" description="Helical" evidence="7">
    <location>
        <begin position="223"/>
        <end position="244"/>
    </location>
</feature>
<keyword evidence="10" id="KW-1185">Reference proteome</keyword>
<feature type="transmembrane region" description="Helical" evidence="7">
    <location>
        <begin position="12"/>
        <end position="29"/>
    </location>
</feature>
<dbReference type="CDD" id="cd06173">
    <property type="entry name" value="MFS_MefA_like"/>
    <property type="match status" value="1"/>
</dbReference>
<dbReference type="EMBL" id="BJUV01000013">
    <property type="protein sequence ID" value="GEK83231.1"/>
    <property type="molecule type" value="Genomic_DNA"/>
</dbReference>
<evidence type="ECO:0000313" key="10">
    <source>
        <dbReference type="Proteomes" id="UP000321154"/>
    </source>
</evidence>
<dbReference type="PROSITE" id="PS50850">
    <property type="entry name" value="MFS"/>
    <property type="match status" value="1"/>
</dbReference>
<feature type="transmembrane region" description="Helical" evidence="7">
    <location>
        <begin position="345"/>
        <end position="368"/>
    </location>
</feature>